<accession>A0A327QVQ4</accession>
<proteinExistence type="predicted"/>
<sequence length="762" mass="86733">MKIAYVASYPSRECGIATFTHHLVKAVSAVPNTEAMVIALNDAHQAYDYPPEVAYTIQQNDLDSYIAAADFINKSGAQICVIQHEFGIYGGESGIFVLPFIDKLQIPVMVTFHTVLKEPSYMQKTIVHQIGLKAQGIVVMSHLAIDFLEEVYDIPSHKISLIEHGVPEFCGIKDVNEYVLPELKDKKVLFTFGLLSRNKGIETVIKAMPSVVAKYPDVVYVIAGATHPGVIKHAGEEYRDSLKQLVSDLQLQDHVVFLNRFLDEDELCAYLLRCELYITPYLSESQITSGTLTYALGAGAVVLSTPYWYAKELLDDGRGVLFGFKQSEQLSNIILHLFDNPYAWQAIQKRAAAYGEHLQWSMMGQQYHDTAQLIVQEYQPTRMAVRNLNPFINQMPVLNFSHVRRITDKTGIIQHAKYGIPNLKEGYCVDDNARALMMLLMANQYRKSKDVHEMLPVYLSFINYMQREDGNFRNFLSFNLQYLDEIGSEDSFGRTVWALGYLIKFAPNHSYREFATDMFQRAIGHFKDLKYIRGHANTVIGVSYYLQYHPTDEGMFAYLQMLTNKLVASYESTRTDEWHWFEPHMTYDNGILPLALLQAYQVTGDEKLRSIGMESLRFLEKTTMLHDYFRPVGNNGWYEKDGAVPTFDQQAIETMAMVLLYQQAAAITNDEGYTKKMFTCFEWFLGRNSLGVPLYDYETHGCADGLQATGLNRNQGAESTLAFLISQLCVLRAQEPLQSPVRTTRLLTRTVTYNGFITVTNR</sequence>
<dbReference type="OrthoDB" id="9765330at2"/>
<keyword evidence="2" id="KW-0808">Transferase</keyword>
<keyword evidence="3" id="KW-1185">Reference proteome</keyword>
<dbReference type="Gene3D" id="3.40.50.2000">
    <property type="entry name" value="Glycogen Phosphorylase B"/>
    <property type="match status" value="2"/>
</dbReference>
<dbReference type="SUPFAM" id="SSF53756">
    <property type="entry name" value="UDP-Glycosyltransferase/glycogen phosphorylase"/>
    <property type="match status" value="1"/>
</dbReference>
<dbReference type="PANTHER" id="PTHR12526">
    <property type="entry name" value="GLYCOSYLTRANSFERASE"/>
    <property type="match status" value="1"/>
</dbReference>
<protein>
    <submittedName>
        <fullName evidence="2">Glycosyltransferase involved in cell wall biosynthesis</fullName>
    </submittedName>
</protein>
<dbReference type="PANTHER" id="PTHR12526:SF572">
    <property type="entry name" value="BLL5144 PROTEIN"/>
    <property type="match status" value="1"/>
</dbReference>
<reference evidence="2 3" key="1">
    <citation type="submission" date="2018-06" db="EMBL/GenBank/DDBJ databases">
        <title>Genomic Encyclopedia of Archaeal and Bacterial Type Strains, Phase II (KMG-II): from individual species to whole genera.</title>
        <authorList>
            <person name="Goeker M."/>
        </authorList>
    </citation>
    <scope>NUCLEOTIDE SEQUENCE [LARGE SCALE GENOMIC DNA]</scope>
    <source>
        <strain evidence="2 3">DSM 23857</strain>
    </source>
</reference>
<name>A0A327QVQ4_9BACT</name>
<dbReference type="AlphaFoldDB" id="A0A327QVQ4"/>
<gene>
    <name evidence="2" type="ORF">LX64_01062</name>
</gene>
<dbReference type="EMBL" id="QLLL01000002">
    <property type="protein sequence ID" value="RAJ08411.1"/>
    <property type="molecule type" value="Genomic_DNA"/>
</dbReference>
<dbReference type="Pfam" id="PF00534">
    <property type="entry name" value="Glycos_transf_1"/>
    <property type="match status" value="1"/>
</dbReference>
<dbReference type="Proteomes" id="UP000249547">
    <property type="component" value="Unassembled WGS sequence"/>
</dbReference>
<dbReference type="GO" id="GO:0016757">
    <property type="term" value="F:glycosyltransferase activity"/>
    <property type="evidence" value="ECO:0007669"/>
    <property type="project" value="InterPro"/>
</dbReference>
<evidence type="ECO:0000313" key="3">
    <source>
        <dbReference type="Proteomes" id="UP000249547"/>
    </source>
</evidence>
<evidence type="ECO:0000259" key="1">
    <source>
        <dbReference type="Pfam" id="PF00534"/>
    </source>
</evidence>
<dbReference type="InterPro" id="IPR008928">
    <property type="entry name" value="6-hairpin_glycosidase_sf"/>
</dbReference>
<comment type="caution">
    <text evidence="2">The sequence shown here is derived from an EMBL/GenBank/DDBJ whole genome shotgun (WGS) entry which is preliminary data.</text>
</comment>
<organism evidence="2 3">
    <name type="scientific">Chitinophaga skermanii</name>
    <dbReference type="NCBI Taxonomy" id="331697"/>
    <lineage>
        <taxon>Bacteria</taxon>
        <taxon>Pseudomonadati</taxon>
        <taxon>Bacteroidota</taxon>
        <taxon>Chitinophagia</taxon>
        <taxon>Chitinophagales</taxon>
        <taxon>Chitinophagaceae</taxon>
        <taxon>Chitinophaga</taxon>
    </lineage>
</organism>
<dbReference type="CDD" id="cd03822">
    <property type="entry name" value="GT4_mannosyltransferase-like"/>
    <property type="match status" value="1"/>
</dbReference>
<evidence type="ECO:0000313" key="2">
    <source>
        <dbReference type="EMBL" id="RAJ08411.1"/>
    </source>
</evidence>
<dbReference type="GO" id="GO:0005975">
    <property type="term" value="P:carbohydrate metabolic process"/>
    <property type="evidence" value="ECO:0007669"/>
    <property type="project" value="InterPro"/>
</dbReference>
<dbReference type="InterPro" id="IPR001296">
    <property type="entry name" value="Glyco_trans_1"/>
</dbReference>
<dbReference type="RefSeq" id="WP_111596565.1">
    <property type="nucleotide sequence ID" value="NZ_QLLL01000002.1"/>
</dbReference>
<dbReference type="Gene3D" id="1.50.10.20">
    <property type="match status" value="1"/>
</dbReference>
<feature type="domain" description="Glycosyl transferase family 1" evidence="1">
    <location>
        <begin position="182"/>
        <end position="350"/>
    </location>
</feature>
<dbReference type="SUPFAM" id="SSF48208">
    <property type="entry name" value="Six-hairpin glycosidases"/>
    <property type="match status" value="1"/>
</dbReference>